<keyword evidence="2" id="KW-0378">Hydrolase</keyword>
<evidence type="ECO:0000313" key="6">
    <source>
        <dbReference type="EMBL" id="KKA23589.1"/>
    </source>
</evidence>
<dbReference type="Pfam" id="PF00752">
    <property type="entry name" value="XPG_N"/>
    <property type="match status" value="1"/>
</dbReference>
<dbReference type="PANTHER" id="PTHR11081:SF75">
    <property type="entry name" value="ENDONUCLEASE, PUTATIVE (AFU_ORTHOLOGUE AFUA_3G13260)-RELATED"/>
    <property type="match status" value="1"/>
</dbReference>
<evidence type="ECO:0000256" key="2">
    <source>
        <dbReference type="ARBA" id="ARBA00022801"/>
    </source>
</evidence>
<feature type="compositionally biased region" description="Polar residues" evidence="3">
    <location>
        <begin position="530"/>
        <end position="547"/>
    </location>
</feature>
<feature type="compositionally biased region" description="Basic and acidic residues" evidence="3">
    <location>
        <begin position="1067"/>
        <end position="1093"/>
    </location>
</feature>
<feature type="compositionally biased region" description="Acidic residues" evidence="3">
    <location>
        <begin position="424"/>
        <end position="436"/>
    </location>
</feature>
<dbReference type="FunFam" id="3.40.50.1010:FF:000037">
    <property type="entry name" value="Rad2-like endonuclease, putative (AFU_orthologue AFUA_3G13260)"/>
    <property type="match status" value="1"/>
</dbReference>
<dbReference type="FunFam" id="3.40.50.1010:FF:000051">
    <property type="entry name" value="Rad2-like endonuclease, putative (AFU_orthologue AFUA_3G13260)"/>
    <property type="match status" value="1"/>
</dbReference>
<feature type="region of interest" description="Disordered" evidence="3">
    <location>
        <begin position="946"/>
        <end position="970"/>
    </location>
</feature>
<protein>
    <submittedName>
        <fullName evidence="6">Rad2-like endonuclease</fullName>
    </submittedName>
</protein>
<dbReference type="InterPro" id="IPR006084">
    <property type="entry name" value="XPG/Rad2"/>
</dbReference>
<feature type="region of interest" description="Disordered" evidence="3">
    <location>
        <begin position="601"/>
        <end position="628"/>
    </location>
</feature>
<dbReference type="GO" id="GO:0017108">
    <property type="term" value="F:5'-flap endonuclease activity"/>
    <property type="evidence" value="ECO:0007669"/>
    <property type="project" value="TreeGrafter"/>
</dbReference>
<comment type="caution">
    <text evidence="6">The sequence shown here is derived from an EMBL/GenBank/DDBJ whole genome shotgun (WGS) entry which is preliminary data.</text>
</comment>
<name>A0A0F4YZA8_RASE3</name>
<dbReference type="Gene3D" id="3.40.50.1010">
    <property type="entry name" value="5'-nuclease"/>
    <property type="match status" value="2"/>
</dbReference>
<feature type="region of interest" description="Disordered" evidence="3">
    <location>
        <begin position="657"/>
        <end position="902"/>
    </location>
</feature>
<feature type="compositionally biased region" description="Low complexity" evidence="3">
    <location>
        <begin position="763"/>
        <end position="774"/>
    </location>
</feature>
<dbReference type="GeneID" id="25314722"/>
<keyword evidence="1" id="KW-0540">Nuclease</keyword>
<feature type="compositionally biased region" description="Basic and acidic residues" evidence="3">
    <location>
        <begin position="1012"/>
        <end position="1033"/>
    </location>
</feature>
<evidence type="ECO:0000313" key="7">
    <source>
        <dbReference type="Proteomes" id="UP000053958"/>
    </source>
</evidence>
<feature type="compositionally biased region" description="Basic and acidic residues" evidence="3">
    <location>
        <begin position="888"/>
        <end position="897"/>
    </location>
</feature>
<evidence type="ECO:0000256" key="3">
    <source>
        <dbReference type="SAM" id="MobiDB-lite"/>
    </source>
</evidence>
<dbReference type="Proteomes" id="UP000053958">
    <property type="component" value="Unassembled WGS sequence"/>
</dbReference>
<gene>
    <name evidence="6" type="ORF">T310_2371</name>
</gene>
<dbReference type="InterPro" id="IPR041177">
    <property type="entry name" value="GEN1_C"/>
</dbReference>
<dbReference type="SUPFAM" id="SSF88723">
    <property type="entry name" value="PIN domain-like"/>
    <property type="match status" value="1"/>
</dbReference>
<feature type="region of interest" description="Disordered" evidence="3">
    <location>
        <begin position="404"/>
        <end position="439"/>
    </location>
</feature>
<keyword evidence="7" id="KW-1185">Reference proteome</keyword>
<sequence length="1116" mass="123359">MGIPGLINTIGSGERIALSRLAITHLEKTARPIRIAVDISIWLFQAQAGRGGQNPELRTLFFRLVRLLALPIHPLFVYDGRQKPPFKRGKAVGRSYGSAPIISLSKTLIDLFKFPRHDAPGEAEAECARLQQAGVVDAVMSNDVDALMFGSTFTVMNFSKESSSGTSAATHVDCYRTQDVLGLPKNVELSRAGMILFAMLSGGDYLPSGVAKCGSKLAGEIAKAGFGEDLLEILAGDESQVEMKLAEWRDRLQYELEENESGYFQSKHKAVRIPDTFPDRTILSFYANPVVSSPEEIERLRQRLANAWDHEIDVLQLRMFIADVFDWKYRSGAKKVVRNLAEPLVCSRLRLRKPVVAKQGYGSFVPNADAPILQRIYKSRMHYSTDGLSQLQVEIVPIDVVGLDLDAEEPNPPPQQGSQQEATEIGDDEEEAEVEAEPAAQTISAFKQPRKRYDPYEPEKIWIFEAVARIGIPDVVERWEKEQNEKAAPKKPAPKKTTTRKKKPIDPSMKPGGILRFATVAKPGSELSPRKQSQLLDATVSKSSTEGSPGAEKDNGFQRTSSKTGPPASFSSLQTHSIKKAPSLAVDDLADDFATACSISDVGATRTLSRTTRRRLGMRRHGLGSQDAPIVLDADLGDQEASPVCSTHTTSAGQFKISYTNAGSPPPLVTDLPHPSQVPFPSSPTRQGRRSRRKPTQSQVRSTDSEASQELETAFESLSLSTPSRRLRRTAENPAPFPRRYPGTDEEPVELACQEPEVLIIDSSPPSMVSPTMPLDTKLVSAQAEDSSPIRRRRQRKNIPQQTTSSRKEGIDVEEVVQERPSISSSTQTKSSRRRRDSAKEENSQSQSTTTRLVETIQTHNGFWTVETREEQVPSSSSNIRDGDETDDAAHEGEGKTKTKKRIGRAGKRKIVTCIYLTSEYLQESPQANPTQDRNRKIVIKSEKVHQLAPRGDKARNKAHHAQRQSATDDAARRIRYVVWRDPADEIPSSVWKQIQAAREHECALGIVGEGARARDEPSPEHGRRENAREECSQRPGQALAASETDRITPVQTPERGRSGIAPTQQEDAHHSHVFGEEPEHDVGSEEIPDHSVEAIDLRLSHESAHAPNKQLVDGL</sequence>
<dbReference type="SMART" id="SM00484">
    <property type="entry name" value="XPGI"/>
    <property type="match status" value="1"/>
</dbReference>
<dbReference type="SMART" id="SM00485">
    <property type="entry name" value="XPGN"/>
    <property type="match status" value="1"/>
</dbReference>
<feature type="region of interest" description="Disordered" evidence="3">
    <location>
        <begin position="1008"/>
        <end position="1093"/>
    </location>
</feature>
<dbReference type="InterPro" id="IPR006085">
    <property type="entry name" value="XPG_DNA_repair_N"/>
</dbReference>
<feature type="compositionally biased region" description="Basic and acidic residues" evidence="3">
    <location>
        <begin position="946"/>
        <end position="956"/>
    </location>
</feature>
<dbReference type="EMBL" id="LASV01000095">
    <property type="protein sequence ID" value="KKA23589.1"/>
    <property type="molecule type" value="Genomic_DNA"/>
</dbReference>
<feature type="compositionally biased region" description="Basic residues" evidence="3">
    <location>
        <begin position="611"/>
        <end position="622"/>
    </location>
</feature>
<dbReference type="CDD" id="cd09870">
    <property type="entry name" value="PIN_YEN1"/>
    <property type="match status" value="1"/>
</dbReference>
<reference evidence="6 7" key="1">
    <citation type="submission" date="2015-04" db="EMBL/GenBank/DDBJ databases">
        <authorList>
            <person name="Heijne W.H."/>
            <person name="Fedorova N.D."/>
            <person name="Nierman W.C."/>
            <person name="Vollebregt A.W."/>
            <person name="Zhao Z."/>
            <person name="Wu L."/>
            <person name="Kumar M."/>
            <person name="Stam H."/>
            <person name="van den Berg M.A."/>
            <person name="Pel H.J."/>
        </authorList>
    </citation>
    <scope>NUCLEOTIDE SEQUENCE [LARGE SCALE GENOMIC DNA]</scope>
    <source>
        <strain evidence="6 7">CBS 393.64</strain>
    </source>
</reference>
<feature type="compositionally biased region" description="Low complexity" evidence="3">
    <location>
        <begin position="820"/>
        <end position="830"/>
    </location>
</feature>
<dbReference type="GO" id="GO:0006281">
    <property type="term" value="P:DNA repair"/>
    <property type="evidence" value="ECO:0007669"/>
    <property type="project" value="UniProtKB-ARBA"/>
</dbReference>
<feature type="compositionally biased region" description="Polar residues" evidence="3">
    <location>
        <begin position="844"/>
        <end position="862"/>
    </location>
</feature>
<feature type="compositionally biased region" description="Polar residues" evidence="3">
    <location>
        <begin position="557"/>
        <end position="575"/>
    </location>
</feature>
<dbReference type="InterPro" id="IPR037316">
    <property type="entry name" value="Yen1_H3TH"/>
</dbReference>
<feature type="compositionally biased region" description="Polar residues" evidence="3">
    <location>
        <begin position="696"/>
        <end position="711"/>
    </location>
</feature>
<dbReference type="Gene3D" id="1.10.150.20">
    <property type="entry name" value="5' to 3' exonuclease, C-terminal subdomain"/>
    <property type="match status" value="1"/>
</dbReference>
<feature type="compositionally biased region" description="Basic residues" evidence="3">
    <location>
        <begin position="492"/>
        <end position="503"/>
    </location>
</feature>
<dbReference type="GO" id="GO:0008821">
    <property type="term" value="F:crossover junction DNA endonuclease activity"/>
    <property type="evidence" value="ECO:0007669"/>
    <property type="project" value="InterPro"/>
</dbReference>
<feature type="domain" description="XPG N-terminal" evidence="5">
    <location>
        <begin position="1"/>
        <end position="101"/>
    </location>
</feature>
<feature type="region of interest" description="Disordered" evidence="3">
    <location>
        <begin position="481"/>
        <end position="575"/>
    </location>
</feature>
<dbReference type="Pfam" id="PF18380">
    <property type="entry name" value="GEN1_C"/>
    <property type="match status" value="1"/>
</dbReference>
<dbReference type="InterPro" id="IPR006086">
    <property type="entry name" value="XPG-I_dom"/>
</dbReference>
<dbReference type="PANTHER" id="PTHR11081">
    <property type="entry name" value="FLAP ENDONUCLEASE FAMILY MEMBER"/>
    <property type="match status" value="1"/>
</dbReference>
<evidence type="ECO:0000259" key="5">
    <source>
        <dbReference type="SMART" id="SM00485"/>
    </source>
</evidence>
<accession>A0A0F4YZA8</accession>
<dbReference type="RefSeq" id="XP_013330201.1">
    <property type="nucleotide sequence ID" value="XM_013474747.1"/>
</dbReference>
<proteinExistence type="predicted"/>
<dbReference type="PRINTS" id="PR00853">
    <property type="entry name" value="XPGRADSUPER"/>
</dbReference>
<dbReference type="AlphaFoldDB" id="A0A0F4YZA8"/>
<organism evidence="6 7">
    <name type="scientific">Rasamsonia emersonii (strain ATCC 16479 / CBS 393.64 / IMI 116815)</name>
    <dbReference type="NCBI Taxonomy" id="1408163"/>
    <lineage>
        <taxon>Eukaryota</taxon>
        <taxon>Fungi</taxon>
        <taxon>Dikarya</taxon>
        <taxon>Ascomycota</taxon>
        <taxon>Pezizomycotina</taxon>
        <taxon>Eurotiomycetes</taxon>
        <taxon>Eurotiomycetidae</taxon>
        <taxon>Eurotiales</taxon>
        <taxon>Trichocomaceae</taxon>
        <taxon>Rasamsonia</taxon>
    </lineage>
</organism>
<keyword evidence="6" id="KW-0255">Endonuclease</keyword>
<dbReference type="InterPro" id="IPR029060">
    <property type="entry name" value="PIN-like_dom_sf"/>
</dbReference>
<dbReference type="SUPFAM" id="SSF47807">
    <property type="entry name" value="5' to 3' exonuclease, C-terminal subdomain"/>
    <property type="match status" value="1"/>
</dbReference>
<dbReference type="CDD" id="cd09906">
    <property type="entry name" value="H3TH_YEN1"/>
    <property type="match status" value="1"/>
</dbReference>
<feature type="domain" description="XPG-I" evidence="4">
    <location>
        <begin position="110"/>
        <end position="183"/>
    </location>
</feature>
<evidence type="ECO:0000259" key="4">
    <source>
        <dbReference type="SMART" id="SM00484"/>
    </source>
</evidence>
<dbReference type="OrthoDB" id="2959108at2759"/>
<evidence type="ECO:0000256" key="1">
    <source>
        <dbReference type="ARBA" id="ARBA00022722"/>
    </source>
</evidence>
<dbReference type="Pfam" id="PF00867">
    <property type="entry name" value="XPG_I"/>
    <property type="match status" value="1"/>
</dbReference>
<dbReference type="STRING" id="1408163.A0A0F4YZA8"/>
<dbReference type="InterPro" id="IPR036279">
    <property type="entry name" value="5-3_exonuclease_C_sf"/>
</dbReference>